<accession>A0A7Y9RYZ4</accession>
<evidence type="ECO:0000313" key="2">
    <source>
        <dbReference type="EMBL" id="NYG57347.1"/>
    </source>
</evidence>
<protein>
    <submittedName>
        <fullName evidence="2">RimJ/RimL family protein N-acetyltransferase</fullName>
    </submittedName>
</protein>
<dbReference type="Proteomes" id="UP000540656">
    <property type="component" value="Unassembled WGS sequence"/>
</dbReference>
<dbReference type="GO" id="GO:0016747">
    <property type="term" value="F:acyltransferase activity, transferring groups other than amino-acyl groups"/>
    <property type="evidence" value="ECO:0007669"/>
    <property type="project" value="InterPro"/>
</dbReference>
<feature type="domain" description="N-acetyltransferase" evidence="1">
    <location>
        <begin position="59"/>
        <end position="228"/>
    </location>
</feature>
<dbReference type="PROSITE" id="PS51186">
    <property type="entry name" value="GNAT"/>
    <property type="match status" value="1"/>
</dbReference>
<dbReference type="InterPro" id="IPR000182">
    <property type="entry name" value="GNAT_dom"/>
</dbReference>
<dbReference type="InterPro" id="IPR016181">
    <property type="entry name" value="Acyl_CoA_acyltransferase"/>
</dbReference>
<organism evidence="2 3">
    <name type="scientific">Nocardioides daedukensis</name>
    <dbReference type="NCBI Taxonomy" id="634462"/>
    <lineage>
        <taxon>Bacteria</taxon>
        <taxon>Bacillati</taxon>
        <taxon>Actinomycetota</taxon>
        <taxon>Actinomycetes</taxon>
        <taxon>Propionibacteriales</taxon>
        <taxon>Nocardioidaceae</taxon>
        <taxon>Nocardioides</taxon>
    </lineage>
</organism>
<dbReference type="RefSeq" id="WP_179500638.1">
    <property type="nucleotide sequence ID" value="NZ_JACCAA010000001.1"/>
</dbReference>
<name>A0A7Y9RYZ4_9ACTN</name>
<dbReference type="Gene3D" id="3.40.630.30">
    <property type="match status" value="1"/>
</dbReference>
<sequence length="234" mass="25667">MSEHICVRHGGRELSGVARADESWAKAARRIAASVTGDPVALDLSGEVKLFCVEPDVRVALRPMTRGDLPDVSRWRSTGHVHRWWATDGSPDLETVTAAYGPDIDGQTPTRRWVVEVNGRSIGFIQDYRIADYPDFALLAGAPDAIGLDYAIGEEAWLGRGIGVRMLWAWIERTRHRFPQATTYFAAPDHRNAASLRILAKAGFVEGVWFDEPQSDGSTATVVGNSLDVLRIAG</sequence>
<dbReference type="SUPFAM" id="SSF55729">
    <property type="entry name" value="Acyl-CoA N-acyltransferases (Nat)"/>
    <property type="match status" value="1"/>
</dbReference>
<reference evidence="2 3" key="1">
    <citation type="submission" date="2020-07" db="EMBL/GenBank/DDBJ databases">
        <title>Sequencing the genomes of 1000 actinobacteria strains.</title>
        <authorList>
            <person name="Klenk H.-P."/>
        </authorList>
    </citation>
    <scope>NUCLEOTIDE SEQUENCE [LARGE SCALE GENOMIC DNA]</scope>
    <source>
        <strain evidence="2 3">DSM 23819</strain>
    </source>
</reference>
<dbReference type="AlphaFoldDB" id="A0A7Y9RYZ4"/>
<gene>
    <name evidence="2" type="ORF">BJ980_000270</name>
</gene>
<evidence type="ECO:0000259" key="1">
    <source>
        <dbReference type="PROSITE" id="PS51186"/>
    </source>
</evidence>
<dbReference type="EMBL" id="JACCAA010000001">
    <property type="protein sequence ID" value="NYG57347.1"/>
    <property type="molecule type" value="Genomic_DNA"/>
</dbReference>
<dbReference type="Pfam" id="PF13523">
    <property type="entry name" value="Acetyltransf_8"/>
    <property type="match status" value="1"/>
</dbReference>
<comment type="caution">
    <text evidence="2">The sequence shown here is derived from an EMBL/GenBank/DDBJ whole genome shotgun (WGS) entry which is preliminary data.</text>
</comment>
<evidence type="ECO:0000313" key="3">
    <source>
        <dbReference type="Proteomes" id="UP000540656"/>
    </source>
</evidence>
<keyword evidence="3" id="KW-1185">Reference proteome</keyword>
<proteinExistence type="predicted"/>
<keyword evidence="2" id="KW-0808">Transferase</keyword>